<dbReference type="AlphaFoldDB" id="B2IHL1"/>
<dbReference type="HOGENOM" id="CLU_2520909_0_0_5"/>
<protein>
    <submittedName>
        <fullName evidence="1">Uncharacterized protein</fullName>
    </submittedName>
</protein>
<reference evidence="1 2" key="2">
    <citation type="journal article" date="2010" name="J. Bacteriol.">
        <title>Complete genome sequence of Beijerinckia indica subsp. indica.</title>
        <authorList>
            <person name="Tamas I."/>
            <person name="Dedysh S.N."/>
            <person name="Liesack W."/>
            <person name="Stott M.B."/>
            <person name="Alam M."/>
            <person name="Murrell J.C."/>
            <person name="Dunfield P.F."/>
        </authorList>
    </citation>
    <scope>NUCLEOTIDE SEQUENCE [LARGE SCALE GENOMIC DNA]</scope>
    <source>
        <strain evidence="2">ATCC 9039 / DSM 1715 / NCIMB 8712</strain>
    </source>
</reference>
<reference evidence="2" key="1">
    <citation type="submission" date="2008-03" db="EMBL/GenBank/DDBJ databases">
        <title>Complete sequence of chromosome of Beijerinckia indica subsp. indica ATCC 9039.</title>
        <authorList>
            <consortium name="US DOE Joint Genome Institute"/>
            <person name="Copeland A."/>
            <person name="Lucas S."/>
            <person name="Lapidus A."/>
            <person name="Glavina del Rio T."/>
            <person name="Dalin E."/>
            <person name="Tice H."/>
            <person name="Bruce D."/>
            <person name="Goodwin L."/>
            <person name="Pitluck S."/>
            <person name="LaButti K."/>
            <person name="Schmutz J."/>
            <person name="Larimer F."/>
            <person name="Land M."/>
            <person name="Hauser L."/>
            <person name="Kyrpides N."/>
            <person name="Mikhailova N."/>
            <person name="Dunfield P.F."/>
            <person name="Dedysh S.N."/>
            <person name="Liesack W."/>
            <person name="Saw J.H."/>
            <person name="Alam M."/>
            <person name="Chen Y."/>
            <person name="Murrell J.C."/>
            <person name="Richardson P."/>
        </authorList>
    </citation>
    <scope>NUCLEOTIDE SEQUENCE [LARGE SCALE GENOMIC DNA]</scope>
    <source>
        <strain evidence="2">ATCC 9039 / DSM 1715 / NCIMB 8712</strain>
    </source>
</reference>
<evidence type="ECO:0000313" key="2">
    <source>
        <dbReference type="Proteomes" id="UP000001695"/>
    </source>
</evidence>
<evidence type="ECO:0000313" key="1">
    <source>
        <dbReference type="EMBL" id="ACB94532.1"/>
    </source>
</evidence>
<dbReference type="KEGG" id="bid:Bind_0882"/>
<dbReference type="Proteomes" id="UP000001695">
    <property type="component" value="Chromosome"/>
</dbReference>
<proteinExistence type="predicted"/>
<name>B2IHL1_BEII9</name>
<dbReference type="EMBL" id="CP001016">
    <property type="protein sequence ID" value="ACB94532.1"/>
    <property type="molecule type" value="Genomic_DNA"/>
</dbReference>
<sequence>MPIFTGSPRLSLLLPLYSSKRTLPQGFAPRETQRFSSYLRDQGSQGNLHGPRIRTRTVGIANSESHFSYIKAHRPLREADAHYS</sequence>
<gene>
    <name evidence="1" type="ordered locus">Bind_0882</name>
</gene>
<organism evidence="1 2">
    <name type="scientific">Beijerinckia indica subsp. indica (strain ATCC 9039 / DSM 1715 / NCIMB 8712)</name>
    <dbReference type="NCBI Taxonomy" id="395963"/>
    <lineage>
        <taxon>Bacteria</taxon>
        <taxon>Pseudomonadati</taxon>
        <taxon>Pseudomonadota</taxon>
        <taxon>Alphaproteobacteria</taxon>
        <taxon>Hyphomicrobiales</taxon>
        <taxon>Beijerinckiaceae</taxon>
        <taxon>Beijerinckia</taxon>
    </lineage>
</organism>
<accession>B2IHL1</accession>
<keyword evidence="2" id="KW-1185">Reference proteome</keyword>